<comment type="subcellular location">
    <subcellularLocation>
        <location evidence="1">Mitochondrion</location>
    </subcellularLocation>
</comment>
<comment type="similarity">
    <text evidence="2">Belongs to the Iojap/RsfS family.</text>
</comment>
<evidence type="ECO:0000313" key="7">
    <source>
        <dbReference type="Proteomes" id="UP000823561"/>
    </source>
</evidence>
<sequence>MLRKIINSNSLLVLYRVTSKNIRTPNRPLSSQKHTQLLTPSGVCRSPPRYCSHLPTGENDAFLPTSLAPQTDHAESEQHKSHDVFNIDVLVTLLRQENAQDICVIRVPRELKYTEYFVVVSGSSTRHLRAMAFYAVKVYKFMRGPEDAHVHIEGQNAEDWMCIDFGDMVVHFMLPPTRETYELEKLWTLRHYDDQLRSIPPETLPPDFIYGANDPK</sequence>
<dbReference type="AlphaFoldDB" id="A0AAV6GDU8"/>
<dbReference type="SUPFAM" id="SSF81301">
    <property type="entry name" value="Nucleotidyltransferase"/>
    <property type="match status" value="1"/>
</dbReference>
<dbReference type="GO" id="GO:0043023">
    <property type="term" value="F:ribosomal large subunit binding"/>
    <property type="evidence" value="ECO:0007669"/>
    <property type="project" value="TreeGrafter"/>
</dbReference>
<evidence type="ECO:0000313" key="6">
    <source>
        <dbReference type="EMBL" id="KAG5271537.1"/>
    </source>
</evidence>
<dbReference type="PANTHER" id="PTHR21043">
    <property type="entry name" value="IOJAP SUPERFAMILY ORTHOLOG"/>
    <property type="match status" value="1"/>
</dbReference>
<dbReference type="PANTHER" id="PTHR21043:SF0">
    <property type="entry name" value="MITOCHONDRIAL ASSEMBLY OF RIBOSOMAL LARGE SUBUNIT PROTEIN 1"/>
    <property type="match status" value="1"/>
</dbReference>
<name>A0AAV6GDU8_9TELE</name>
<dbReference type="EMBL" id="JADWDJ010000013">
    <property type="protein sequence ID" value="KAG5271537.1"/>
    <property type="molecule type" value="Genomic_DNA"/>
</dbReference>
<evidence type="ECO:0000256" key="4">
    <source>
        <dbReference type="ARBA" id="ARBA00053669"/>
    </source>
</evidence>
<dbReference type="InterPro" id="IPR043519">
    <property type="entry name" value="NT_sf"/>
</dbReference>
<proteinExistence type="inferred from homology"/>
<reference evidence="6" key="1">
    <citation type="submission" date="2020-10" db="EMBL/GenBank/DDBJ databases">
        <title>Chromosome-scale genome assembly of the Allis shad, Alosa alosa.</title>
        <authorList>
            <person name="Margot Z."/>
            <person name="Christophe K."/>
            <person name="Cabau C."/>
            <person name="Louis A."/>
            <person name="Berthelot C."/>
            <person name="Parey E."/>
            <person name="Roest Crollius H."/>
            <person name="Montfort J."/>
            <person name="Robinson-Rechavi M."/>
            <person name="Bucao C."/>
            <person name="Bouchez O."/>
            <person name="Gislard M."/>
            <person name="Lluch J."/>
            <person name="Milhes M."/>
            <person name="Lampietro C."/>
            <person name="Lopez Roques C."/>
            <person name="Donnadieu C."/>
            <person name="Braasch I."/>
            <person name="Desvignes T."/>
            <person name="Postlethwait J."/>
            <person name="Bobe J."/>
            <person name="Guiguen Y."/>
        </authorList>
    </citation>
    <scope>NUCLEOTIDE SEQUENCE</scope>
    <source>
        <strain evidence="6">M-15738</strain>
        <tissue evidence="6">Blood</tissue>
    </source>
</reference>
<dbReference type="GO" id="GO:0005739">
    <property type="term" value="C:mitochondrion"/>
    <property type="evidence" value="ECO:0007669"/>
    <property type="project" value="UniProtKB-SubCell"/>
</dbReference>
<evidence type="ECO:0000256" key="3">
    <source>
        <dbReference type="ARBA" id="ARBA00023128"/>
    </source>
</evidence>
<comment type="function">
    <text evidence="4">Required for normal mitochondrial ribosome function and mitochondrial translation. May play a role in ribosome biogenesis by preventing premature association of the 28S and 39S ribosomal subunits. Interacts with mitochondrial ribosomal protein uL14m (MRPL14), probably blocking formation of intersubunit bridge B8, preventing association of the 28S and 39S ribosomal subunits. Addition to isolated mitochondrial ribosomal subunits partially inhibits translation, probably by interfering with the association of the 28S and 39S ribosomal subunits and the formation of functional ribosomes. May also participate in the assembly and/or regulation of the stability of the large subunit of the mitochondrial ribosome. May function as a ribosomal silencing factor.</text>
</comment>
<dbReference type="Pfam" id="PF02410">
    <property type="entry name" value="RsfS"/>
    <property type="match status" value="1"/>
</dbReference>
<dbReference type="FunFam" id="3.30.460.10:FF:000018">
    <property type="entry name" value="Mitochondrial assembly of ribosomal large subunit 1"/>
    <property type="match status" value="1"/>
</dbReference>
<gene>
    <name evidence="6" type="ORF">AALO_G00181120</name>
</gene>
<protein>
    <recommendedName>
        <fullName evidence="5">Mitochondrial assembly of ribosomal large subunit protein 1</fullName>
    </recommendedName>
</protein>
<keyword evidence="7" id="KW-1185">Reference proteome</keyword>
<dbReference type="Proteomes" id="UP000823561">
    <property type="component" value="Chromosome 13"/>
</dbReference>
<dbReference type="NCBIfam" id="TIGR00090">
    <property type="entry name" value="rsfS_iojap_ybeB"/>
    <property type="match status" value="1"/>
</dbReference>
<dbReference type="GO" id="GO:0090071">
    <property type="term" value="P:negative regulation of ribosome biogenesis"/>
    <property type="evidence" value="ECO:0007669"/>
    <property type="project" value="TreeGrafter"/>
</dbReference>
<dbReference type="Gene3D" id="3.30.460.10">
    <property type="entry name" value="Beta Polymerase, domain 2"/>
    <property type="match status" value="1"/>
</dbReference>
<comment type="caution">
    <text evidence="6">The sequence shown here is derived from an EMBL/GenBank/DDBJ whole genome shotgun (WGS) entry which is preliminary data.</text>
</comment>
<organism evidence="6 7">
    <name type="scientific">Alosa alosa</name>
    <name type="common">allis shad</name>
    <dbReference type="NCBI Taxonomy" id="278164"/>
    <lineage>
        <taxon>Eukaryota</taxon>
        <taxon>Metazoa</taxon>
        <taxon>Chordata</taxon>
        <taxon>Craniata</taxon>
        <taxon>Vertebrata</taxon>
        <taxon>Euteleostomi</taxon>
        <taxon>Actinopterygii</taxon>
        <taxon>Neopterygii</taxon>
        <taxon>Teleostei</taxon>
        <taxon>Clupei</taxon>
        <taxon>Clupeiformes</taxon>
        <taxon>Clupeoidei</taxon>
        <taxon>Clupeidae</taxon>
        <taxon>Alosa</taxon>
    </lineage>
</organism>
<evidence type="ECO:0000256" key="1">
    <source>
        <dbReference type="ARBA" id="ARBA00004173"/>
    </source>
</evidence>
<keyword evidence="3" id="KW-0496">Mitochondrion</keyword>
<dbReference type="HAMAP" id="MF_01477">
    <property type="entry name" value="Iojap_RsfS"/>
    <property type="match status" value="1"/>
</dbReference>
<evidence type="ECO:0000256" key="2">
    <source>
        <dbReference type="ARBA" id="ARBA00010574"/>
    </source>
</evidence>
<accession>A0AAV6GDU8</accession>
<evidence type="ECO:0000256" key="5">
    <source>
        <dbReference type="ARBA" id="ARBA00073331"/>
    </source>
</evidence>
<dbReference type="GO" id="GO:0017148">
    <property type="term" value="P:negative regulation of translation"/>
    <property type="evidence" value="ECO:0007669"/>
    <property type="project" value="TreeGrafter"/>
</dbReference>
<dbReference type="InterPro" id="IPR004394">
    <property type="entry name" value="Iojap/RsfS/C7orf30"/>
</dbReference>